<evidence type="ECO:0000313" key="12">
    <source>
        <dbReference type="Proteomes" id="UP000035680"/>
    </source>
</evidence>
<dbReference type="FunFam" id="3.30.70.270:FF:000020">
    <property type="entry name" value="Transposon Tf2-6 polyprotein-like Protein"/>
    <property type="match status" value="1"/>
</dbReference>
<evidence type="ECO:0000256" key="2">
    <source>
        <dbReference type="ARBA" id="ARBA00022679"/>
    </source>
</evidence>
<keyword evidence="5" id="KW-0378">Hydrolase</keyword>
<keyword evidence="9" id="KW-0511">Multifunctional enzyme</keyword>
<dbReference type="Gene3D" id="3.30.70.270">
    <property type="match status" value="2"/>
</dbReference>
<dbReference type="CDD" id="cd00303">
    <property type="entry name" value="retropepsin_like"/>
    <property type="match status" value="1"/>
</dbReference>
<dbReference type="GO" id="GO:0004519">
    <property type="term" value="F:endonuclease activity"/>
    <property type="evidence" value="ECO:0007669"/>
    <property type="project" value="UniProtKB-KW"/>
</dbReference>
<evidence type="ECO:0000256" key="4">
    <source>
        <dbReference type="ARBA" id="ARBA00022722"/>
    </source>
</evidence>
<organism evidence="12 13">
    <name type="scientific">Strongyloides venezuelensis</name>
    <name type="common">Threadworm</name>
    <dbReference type="NCBI Taxonomy" id="75913"/>
    <lineage>
        <taxon>Eukaryota</taxon>
        <taxon>Metazoa</taxon>
        <taxon>Ecdysozoa</taxon>
        <taxon>Nematoda</taxon>
        <taxon>Chromadorea</taxon>
        <taxon>Rhabditida</taxon>
        <taxon>Tylenchina</taxon>
        <taxon>Panagrolaimomorpha</taxon>
        <taxon>Strongyloidoidea</taxon>
        <taxon>Strongyloididae</taxon>
        <taxon>Strongyloides</taxon>
    </lineage>
</organism>
<keyword evidence="4" id="KW-0540">Nuclease</keyword>
<evidence type="ECO:0000256" key="9">
    <source>
        <dbReference type="ARBA" id="ARBA00023268"/>
    </source>
</evidence>
<dbReference type="InterPro" id="IPR041577">
    <property type="entry name" value="RT_RNaseH_2"/>
</dbReference>
<reference evidence="12" key="1">
    <citation type="submission" date="2014-07" db="EMBL/GenBank/DDBJ databases">
        <authorList>
            <person name="Martin A.A"/>
            <person name="De Silva N."/>
        </authorList>
    </citation>
    <scope>NUCLEOTIDE SEQUENCE</scope>
</reference>
<dbReference type="Pfam" id="PF00078">
    <property type="entry name" value="RVT_1"/>
    <property type="match status" value="1"/>
</dbReference>
<dbReference type="InterPro" id="IPR043502">
    <property type="entry name" value="DNA/RNA_pol_sf"/>
</dbReference>
<dbReference type="InterPro" id="IPR043128">
    <property type="entry name" value="Rev_trsase/Diguanyl_cyclase"/>
</dbReference>
<evidence type="ECO:0000256" key="5">
    <source>
        <dbReference type="ARBA" id="ARBA00022759"/>
    </source>
</evidence>
<feature type="region of interest" description="Disordered" evidence="10">
    <location>
        <begin position="881"/>
        <end position="902"/>
    </location>
</feature>
<dbReference type="Proteomes" id="UP000035680">
    <property type="component" value="Unassembled WGS sequence"/>
</dbReference>
<keyword evidence="8" id="KW-0229">DNA integration</keyword>
<dbReference type="InterPro" id="IPR021109">
    <property type="entry name" value="Peptidase_aspartic_dom_sf"/>
</dbReference>
<dbReference type="SUPFAM" id="SSF50630">
    <property type="entry name" value="Acid proteases"/>
    <property type="match status" value="1"/>
</dbReference>
<dbReference type="GO" id="GO:0003723">
    <property type="term" value="F:RNA binding"/>
    <property type="evidence" value="ECO:0007669"/>
    <property type="project" value="UniProtKB-KW"/>
</dbReference>
<dbReference type="WBParaSite" id="SVE_0292700.1">
    <property type="protein sequence ID" value="SVE_0292700.1"/>
    <property type="gene ID" value="SVE_0292700"/>
</dbReference>
<dbReference type="GO" id="GO:0006508">
    <property type="term" value="P:proteolysis"/>
    <property type="evidence" value="ECO:0007669"/>
    <property type="project" value="InterPro"/>
</dbReference>
<dbReference type="Pfam" id="PF13650">
    <property type="entry name" value="Asp_protease_2"/>
    <property type="match status" value="1"/>
</dbReference>
<feature type="domain" description="Reverse transcriptase" evidence="11">
    <location>
        <begin position="1265"/>
        <end position="1442"/>
    </location>
</feature>
<dbReference type="InterPro" id="IPR000477">
    <property type="entry name" value="RT_dom"/>
</dbReference>
<dbReference type="Gene3D" id="3.10.10.10">
    <property type="entry name" value="HIV Type 1 Reverse Transcriptase, subunit A, domain 1"/>
    <property type="match status" value="1"/>
</dbReference>
<dbReference type="Pfam" id="PF17919">
    <property type="entry name" value="RT_RNaseH_2"/>
    <property type="match status" value="1"/>
</dbReference>
<dbReference type="GO" id="GO:0004190">
    <property type="term" value="F:aspartic-type endopeptidase activity"/>
    <property type="evidence" value="ECO:0007669"/>
    <property type="project" value="InterPro"/>
</dbReference>
<name>A0A0K0F2A0_STRVS</name>
<dbReference type="PROSITE" id="PS50878">
    <property type="entry name" value="RT_POL"/>
    <property type="match status" value="1"/>
</dbReference>
<feature type="compositionally biased region" description="Polar residues" evidence="10">
    <location>
        <begin position="256"/>
        <end position="270"/>
    </location>
</feature>
<evidence type="ECO:0000256" key="6">
    <source>
        <dbReference type="ARBA" id="ARBA00022842"/>
    </source>
</evidence>
<dbReference type="InterPro" id="IPR036157">
    <property type="entry name" value="dUTPase-like_sf"/>
</dbReference>
<feature type="region of interest" description="Disordered" evidence="10">
    <location>
        <begin position="181"/>
        <end position="277"/>
    </location>
</feature>
<dbReference type="Gene3D" id="2.40.70.10">
    <property type="entry name" value="Acid Proteases"/>
    <property type="match status" value="1"/>
</dbReference>
<feature type="compositionally biased region" description="Polar residues" evidence="10">
    <location>
        <begin position="210"/>
        <end position="248"/>
    </location>
</feature>
<dbReference type="STRING" id="75913.A0A0K0F2A0"/>
<dbReference type="SUPFAM" id="SSF56672">
    <property type="entry name" value="DNA/RNA polymerases"/>
    <property type="match status" value="1"/>
</dbReference>
<evidence type="ECO:0000259" key="11">
    <source>
        <dbReference type="PROSITE" id="PS50878"/>
    </source>
</evidence>
<keyword evidence="6" id="KW-0460">Magnesium</keyword>
<keyword evidence="12" id="KW-1185">Reference proteome</keyword>
<evidence type="ECO:0000313" key="13">
    <source>
        <dbReference type="WBParaSite" id="SVE_0292700.1"/>
    </source>
</evidence>
<keyword evidence="3" id="KW-0548">Nucleotidyltransferase</keyword>
<dbReference type="PROSITE" id="PS00141">
    <property type="entry name" value="ASP_PROTEASE"/>
    <property type="match status" value="1"/>
</dbReference>
<evidence type="ECO:0000256" key="8">
    <source>
        <dbReference type="ARBA" id="ARBA00022908"/>
    </source>
</evidence>
<protein>
    <recommendedName>
        <fullName evidence="1">RNA-directed DNA polymerase</fullName>
        <ecNumber evidence="1">2.7.7.49</ecNumber>
    </recommendedName>
</protein>
<dbReference type="PANTHER" id="PTHR37984:SF5">
    <property type="entry name" value="PROTEIN NYNRIN-LIKE"/>
    <property type="match status" value="1"/>
</dbReference>
<proteinExistence type="predicted"/>
<reference evidence="13" key="2">
    <citation type="submission" date="2015-08" db="UniProtKB">
        <authorList>
            <consortium name="WormBaseParasite"/>
        </authorList>
    </citation>
    <scope>IDENTIFICATION</scope>
</reference>
<evidence type="ECO:0000256" key="3">
    <source>
        <dbReference type="ARBA" id="ARBA00022695"/>
    </source>
</evidence>
<sequence length="1560" mass="176107">MLRIAAVDDQGFEILDKLCISATYVFIPRHSEAYEYMRKALLKRTDETGGLHKELLITDLLNEIWRAMKNSEVNKTNQILAKVPQWRQGNDTIIKFNKRFNDYLTVRLGVQVVGAYLDSNPALRREHIFVYKDCIPTRVEREVKNELRGKENVSWDEYLHACAEAEAALIAVDQKEKIKNRQHNSFPNYASKKNFPKENDYKDKKRFTNKRFSSNKGKSNIFSNSNKTHNTNLYKSGFSKNVPSNASNFKKDSNKPKPNNYITNNGNFNRNKGGMNNGTKPIVYGGGRRFDNKPGNKGPQVNLVNSDEFSTSLCQKIQDLILTAKMSTLIAICLIMLFLPGVNGQLEAPPGYTIEPCNAPRIPNFYRLTDNYIDSLNVLPVTLTAIQEDCQMNTAISIKDGFEFGDWFISWGNSNDPIPVEYKYLKKGEQYCGFNDIAILSDNIRYGRVVATTAEATTAVHDIFAHVREIRAYFLQQCPDWDKPTIAPTVSNPAQVVPSSGKRKQPGNVEFSEEIDKYQLPEWKSEKYVHNTRNQAKVYRDDLQKVFSKLKGYALILEKNVNTANAAKTTLYNTNRDLQEKYDSCEATRIALEKNGKDAITYSNELKQVKLRLKTMITQADHDSTIAGFQSQLQWSGKAIEAELAKANAEVTSVKADLETKVTEISVCKTEIDGKTQELVVLQDQLMDTTDTSADAEALTKCKELLHEAVASRAQMEKDLQTTCTLAKKTLNEKINEISAKNSGYRITASRVKYNTDHILNELNAIHHKPDGIACTVKTAMITRLNSITSFMSVNIPLAYVQPDEVQTIEKLNKYVAKSKHQSTYKDITRRLGNIVKDIDLNQTNNDYESLLTFLGGVITTIVGRIVKDKIGDYIVQRKNNRESHNDSSSHPNSYGGTGIPLIEAPSRRITTNPERGIRVNRHGIIGEHINAIHTPKQSSGIVDNRLPFVDITLNGVRYDALIDTGATINVISEEMVHKLSLEPTSHKVIIATANGESLPTRGRITCKPVILNQEYVIHFDIVPGCQHDLILGMPAINQVGIRKLLCGKVHNNINKSHNLYVANNTVLPPRACTIFHAKVSPSVPENSTVILDLHSYWKRADHLLTLEQICKPYNGIVSVVIVNAGRNPVRLTENTHIGQVQSIQEIDPHTLVVTSEEVIPEDADWEDALPPYPQNPQQLNKDSFYELIDLSDSALSSKDRTKLLTLLWKHRRAFHEYDGQPGLYTGTQRLNIKLKSKDVPKRIKPSRMSYEKESEISKQIADMLRTGMIEPSRSPYLSRVVLVRKKDQNWRFVVDFRGINSLIEQQSHFIPRIDRITEEAAGKRYYTSFDLKAGFHQIPLDENSRRIAAFITHEGVFQYKVMPMGLTGSPDKFQEVMDEVLSGIPNCYVYLDDILTCANDETTHLNNIEAILQRIVHFGMKITLNKCQFGKSTAQYLGFVLDSNGIHPNPDKVKAISMKPLPRTQKEVKSFLGAASYFRRHIKNFSAIADPLYKLEKSFEWTESHSLAFNKLKEALINATTLSPPDNTKNYTIFTDASFQGLGAALVQKDKPIAFASRS</sequence>
<dbReference type="InterPro" id="IPR050951">
    <property type="entry name" value="Retrovirus_Pol_polyprotein"/>
</dbReference>
<keyword evidence="5" id="KW-0255">Endonuclease</keyword>
<dbReference type="GO" id="GO:0015074">
    <property type="term" value="P:DNA integration"/>
    <property type="evidence" value="ECO:0007669"/>
    <property type="project" value="UniProtKB-KW"/>
</dbReference>
<accession>A0A0K0F2A0</accession>
<dbReference type="SUPFAM" id="SSF51283">
    <property type="entry name" value="dUTPase-like"/>
    <property type="match status" value="1"/>
</dbReference>
<evidence type="ECO:0000256" key="1">
    <source>
        <dbReference type="ARBA" id="ARBA00012493"/>
    </source>
</evidence>
<evidence type="ECO:0000256" key="10">
    <source>
        <dbReference type="SAM" id="MobiDB-lite"/>
    </source>
</evidence>
<dbReference type="PANTHER" id="PTHR37984">
    <property type="entry name" value="PROTEIN CBG26694"/>
    <property type="match status" value="1"/>
</dbReference>
<dbReference type="EC" id="2.7.7.49" evidence="1"/>
<dbReference type="InterPro" id="IPR001969">
    <property type="entry name" value="Aspartic_peptidase_AS"/>
</dbReference>
<keyword evidence="7" id="KW-0694">RNA-binding</keyword>
<dbReference type="CDD" id="cd01647">
    <property type="entry name" value="RT_LTR"/>
    <property type="match status" value="1"/>
</dbReference>
<dbReference type="GO" id="GO:0003964">
    <property type="term" value="F:RNA-directed DNA polymerase activity"/>
    <property type="evidence" value="ECO:0007669"/>
    <property type="project" value="UniProtKB-EC"/>
</dbReference>
<keyword evidence="2" id="KW-0808">Transferase</keyword>
<evidence type="ECO:0000256" key="7">
    <source>
        <dbReference type="ARBA" id="ARBA00022884"/>
    </source>
</evidence>